<dbReference type="InterPro" id="IPR029044">
    <property type="entry name" value="Nucleotide-diphossugar_trans"/>
</dbReference>
<dbReference type="InterPro" id="IPR005836">
    <property type="entry name" value="ADP_Glu_pyroP_CS"/>
</dbReference>
<evidence type="ECO:0000313" key="13">
    <source>
        <dbReference type="Proteomes" id="UP000248924"/>
    </source>
</evidence>
<keyword evidence="5 9" id="KW-0547">Nucleotide-binding</keyword>
<dbReference type="PROSITE" id="PS00810">
    <property type="entry name" value="ADP_GLC_PYROPHOSPH_3"/>
    <property type="match status" value="1"/>
</dbReference>
<dbReference type="GO" id="GO:0008878">
    <property type="term" value="F:glucose-1-phosphate adenylyltransferase activity"/>
    <property type="evidence" value="ECO:0007669"/>
    <property type="project" value="UniProtKB-UniRule"/>
</dbReference>
<keyword evidence="13" id="KW-1185">Reference proteome</keyword>
<dbReference type="UniPathway" id="UPA00164"/>
<feature type="site" description="Could play a key role in the communication between the regulatory and the substrate sites" evidence="9">
    <location>
        <position position="59"/>
    </location>
</feature>
<keyword evidence="4 9" id="KW-0548">Nucleotidyltransferase</keyword>
<dbReference type="GO" id="GO:0005524">
    <property type="term" value="F:ATP binding"/>
    <property type="evidence" value="ECO:0007669"/>
    <property type="project" value="UniProtKB-KW"/>
</dbReference>
<comment type="catalytic activity">
    <reaction evidence="9">
        <text>alpha-D-glucose 1-phosphate + ATP + H(+) = ADP-alpha-D-glucose + diphosphate</text>
        <dbReference type="Rhea" id="RHEA:12120"/>
        <dbReference type="ChEBI" id="CHEBI:15378"/>
        <dbReference type="ChEBI" id="CHEBI:30616"/>
        <dbReference type="ChEBI" id="CHEBI:33019"/>
        <dbReference type="ChEBI" id="CHEBI:57498"/>
        <dbReference type="ChEBI" id="CHEBI:58601"/>
        <dbReference type="EC" id="2.7.7.27"/>
    </reaction>
</comment>
<reference evidence="12 13" key="1">
    <citation type="submission" date="2018-01" db="EMBL/GenBank/DDBJ databases">
        <title>Draft genome sequence of Jishengella sp. NA12.</title>
        <authorList>
            <person name="Sahin N."/>
            <person name="Ay H."/>
            <person name="Saygin H."/>
        </authorList>
    </citation>
    <scope>NUCLEOTIDE SEQUENCE [LARGE SCALE GENOMIC DNA]</scope>
    <source>
        <strain evidence="12 13">NA12</strain>
    </source>
</reference>
<feature type="domain" description="Glucose-1-phosphate adenylyltransferase/Bifunctional protein GlmU-like C-terminal hexapeptide" evidence="11">
    <location>
        <begin position="299"/>
        <end position="402"/>
    </location>
</feature>
<comment type="pathway">
    <text evidence="9">Glycan biosynthesis; glycogen biosynthesis.</text>
</comment>
<dbReference type="OrthoDB" id="9801810at2"/>
<dbReference type="Gene3D" id="3.90.550.10">
    <property type="entry name" value="Spore Coat Polysaccharide Biosynthesis Protein SpsA, Chain A"/>
    <property type="match status" value="1"/>
</dbReference>
<evidence type="ECO:0000256" key="3">
    <source>
        <dbReference type="ARBA" id="ARBA00022679"/>
    </source>
</evidence>
<feature type="binding site" evidence="9">
    <location>
        <begin position="178"/>
        <end position="179"/>
    </location>
    <ligand>
        <name>alpha-D-glucose 1-phosphate</name>
        <dbReference type="ChEBI" id="CHEBI:58601"/>
    </ligand>
</feature>
<evidence type="ECO:0000259" key="11">
    <source>
        <dbReference type="Pfam" id="PF24894"/>
    </source>
</evidence>
<evidence type="ECO:0000256" key="9">
    <source>
        <dbReference type="HAMAP-Rule" id="MF_00624"/>
    </source>
</evidence>
<dbReference type="CDD" id="cd02508">
    <property type="entry name" value="ADP_Glucose_PP"/>
    <property type="match status" value="1"/>
</dbReference>
<keyword evidence="8 9" id="KW-0119">Carbohydrate metabolism</keyword>
<evidence type="ECO:0000256" key="4">
    <source>
        <dbReference type="ARBA" id="ARBA00022695"/>
    </source>
</evidence>
<evidence type="ECO:0000256" key="7">
    <source>
        <dbReference type="ARBA" id="ARBA00023056"/>
    </source>
</evidence>
<dbReference type="CDD" id="cd04651">
    <property type="entry name" value="LbH_G1P_AT_C"/>
    <property type="match status" value="1"/>
</dbReference>
<dbReference type="NCBIfam" id="TIGR02091">
    <property type="entry name" value="glgC"/>
    <property type="match status" value="1"/>
</dbReference>
<dbReference type="PROSITE" id="PS00808">
    <property type="entry name" value="ADP_GLC_PYROPHOSPH_1"/>
    <property type="match status" value="1"/>
</dbReference>
<name>A0A2W2FTD5_9ACTN</name>
<dbReference type="InterPro" id="IPR056818">
    <property type="entry name" value="GlmU/GlgC-like_hexapep"/>
</dbReference>
<keyword evidence="7 9" id="KW-0320">Glycogen biosynthesis</keyword>
<evidence type="ECO:0000256" key="1">
    <source>
        <dbReference type="ARBA" id="ARBA00010443"/>
    </source>
</evidence>
<feature type="binding site" evidence="9">
    <location>
        <position position="162"/>
    </location>
    <ligand>
        <name>alpha-D-glucose 1-phosphate</name>
        <dbReference type="ChEBI" id="CHEBI:58601"/>
    </ligand>
</feature>
<organism evidence="12 13">
    <name type="scientific">Micromonospora craterilacus</name>
    <dbReference type="NCBI Taxonomy" id="1655439"/>
    <lineage>
        <taxon>Bacteria</taxon>
        <taxon>Bacillati</taxon>
        <taxon>Actinomycetota</taxon>
        <taxon>Actinomycetes</taxon>
        <taxon>Micromonosporales</taxon>
        <taxon>Micromonosporaceae</taxon>
        <taxon>Micromonospora</taxon>
    </lineage>
</organism>
<comment type="similarity">
    <text evidence="1 9">Belongs to the bacterial/plant glucose-1-phosphate adenylyltransferase family.</text>
</comment>
<keyword evidence="3 9" id="KW-0808">Transferase</keyword>
<comment type="caution">
    <text evidence="12">The sequence shown here is derived from an EMBL/GenBank/DDBJ whole genome shotgun (WGS) entry which is preliminary data.</text>
</comment>
<dbReference type="EMBL" id="POTY01000074">
    <property type="protein sequence ID" value="PZG18254.1"/>
    <property type="molecule type" value="Genomic_DNA"/>
</dbReference>
<feature type="site" description="Could play a key role in the communication between the regulatory and the substrate sites" evidence="9">
    <location>
        <position position="96"/>
    </location>
</feature>
<dbReference type="InterPro" id="IPR011831">
    <property type="entry name" value="ADP-Glc_PPase"/>
</dbReference>
<keyword evidence="2 9" id="KW-0321">Glycogen metabolism</keyword>
<evidence type="ECO:0000256" key="2">
    <source>
        <dbReference type="ARBA" id="ARBA00022600"/>
    </source>
</evidence>
<dbReference type="Proteomes" id="UP000248924">
    <property type="component" value="Unassembled WGS sequence"/>
</dbReference>
<keyword evidence="6 9" id="KW-0067">ATP-binding</keyword>
<feature type="binding site" evidence="9">
    <location>
        <position position="196"/>
    </location>
    <ligand>
        <name>alpha-D-glucose 1-phosphate</name>
        <dbReference type="ChEBI" id="CHEBI:58601"/>
    </ligand>
</feature>
<dbReference type="NCBIfam" id="NF001947">
    <property type="entry name" value="PRK00725.1"/>
    <property type="match status" value="1"/>
</dbReference>
<dbReference type="EC" id="2.7.7.27" evidence="9"/>
<dbReference type="PANTHER" id="PTHR43523:SF2">
    <property type="entry name" value="GLUCOSE-1-PHOSPHATE ADENYLYLTRANSFERASE"/>
    <property type="match status" value="1"/>
</dbReference>
<dbReference type="SUPFAM" id="SSF51161">
    <property type="entry name" value="Trimeric LpxA-like enzymes"/>
    <property type="match status" value="1"/>
</dbReference>
<dbReference type="SUPFAM" id="SSF53448">
    <property type="entry name" value="Nucleotide-diphospho-sugar transferases"/>
    <property type="match status" value="1"/>
</dbReference>
<dbReference type="HAMAP" id="MF_00624">
    <property type="entry name" value="GlgC"/>
    <property type="match status" value="1"/>
</dbReference>
<dbReference type="PROSITE" id="PS00809">
    <property type="entry name" value="ADP_GLC_PYROPHOSPH_2"/>
    <property type="match status" value="1"/>
</dbReference>
<dbReference type="Pfam" id="PF00483">
    <property type="entry name" value="NTP_transferase"/>
    <property type="match status" value="1"/>
</dbReference>
<evidence type="ECO:0000313" key="12">
    <source>
        <dbReference type="EMBL" id="PZG18254.1"/>
    </source>
</evidence>
<evidence type="ECO:0000259" key="10">
    <source>
        <dbReference type="Pfam" id="PF00483"/>
    </source>
</evidence>
<evidence type="ECO:0000256" key="8">
    <source>
        <dbReference type="ARBA" id="ARBA00023277"/>
    </source>
</evidence>
<feature type="domain" description="Nucleotidyl transferase" evidence="10">
    <location>
        <begin position="7"/>
        <end position="275"/>
    </location>
</feature>
<dbReference type="RefSeq" id="WP_111214252.1">
    <property type="nucleotide sequence ID" value="NZ_POTY01000074.1"/>
</dbReference>
<protein>
    <recommendedName>
        <fullName evidence="9">Glucose-1-phosphate adenylyltransferase</fullName>
        <ecNumber evidence="9">2.7.7.27</ecNumber>
    </recommendedName>
    <alternativeName>
        <fullName evidence="9">ADP-glucose pyrophosphorylase</fullName>
        <shortName evidence="9">ADPGlc PPase</shortName>
    </alternativeName>
    <alternativeName>
        <fullName evidence="9">ADP-glucose synthase</fullName>
    </alternativeName>
</protein>
<dbReference type="Pfam" id="PF24894">
    <property type="entry name" value="Hexapep_GlmU"/>
    <property type="match status" value="1"/>
</dbReference>
<comment type="subunit">
    <text evidence="9">Homotetramer.</text>
</comment>
<dbReference type="AlphaFoldDB" id="A0A2W2FTD5"/>
<dbReference type="InterPro" id="IPR023049">
    <property type="entry name" value="GlgC_bac"/>
</dbReference>
<dbReference type="NCBIfam" id="NF002023">
    <property type="entry name" value="PRK00844.1"/>
    <property type="match status" value="1"/>
</dbReference>
<gene>
    <name evidence="9 12" type="primary">glgC</name>
    <name evidence="12" type="ORF">C1I95_13935</name>
</gene>
<dbReference type="Gene3D" id="2.160.10.10">
    <property type="entry name" value="Hexapeptide repeat proteins"/>
    <property type="match status" value="1"/>
</dbReference>
<dbReference type="InterPro" id="IPR005835">
    <property type="entry name" value="NTP_transferase_dom"/>
</dbReference>
<comment type="function">
    <text evidence="9">Involved in the biosynthesis of ADP-glucose, a building block required for the elongation reactions to produce glycogen. Catalyzes the reaction between ATP and alpha-D-glucose 1-phosphate (G1P) to produce pyrophosphate and ADP-Glc.</text>
</comment>
<dbReference type="InterPro" id="IPR011004">
    <property type="entry name" value="Trimer_LpxA-like_sf"/>
</dbReference>
<sequence length="410" mass="45429">MAAKVLAIVLAGGEGKRLMPLTTDRAKPAVPFGGMYRMVDFVLSNLANAGFLKIVVLTQYKSHSLDRHITKTWRMSTLLGNYVTPVPAQQRRGPWWFAGSADAIYQSFNLIYDEQPDYVIVFGADHIYRMDPRQMVDDHIASGAAVTVAGIRQPLSTADQFGVIEVGEDGRRIRAFREKPTDAVGLPDAPDEIYASMGNYVFTTKALVDVVERDADEKTSKHDMGGSIIPALVERGEANVYDFRDNEVPGSTDRDRGYWRDVGTLDSFYDAHMDLINVHPVFNLYNFDWPIYTEQPPYPPAKFVHQWGERVGRAVASMVSPGAVVSGSLVENSIVSPKVKVHSWAHVDGSVLMEGVEIGRHAVVRRAILDKNVQVPEGAEIGVDLERDRQRYTVSDNGIVVIGKGQKVEP</sequence>
<evidence type="ECO:0000256" key="6">
    <source>
        <dbReference type="ARBA" id="ARBA00022840"/>
    </source>
</evidence>
<comment type="caution">
    <text evidence="9">Lacks conserved residue(s) required for the propagation of feature annotation.</text>
</comment>
<dbReference type="PANTHER" id="PTHR43523">
    <property type="entry name" value="GLUCOSE-1-PHOSPHATE ADENYLYLTRANSFERASE-RELATED"/>
    <property type="match status" value="1"/>
</dbReference>
<dbReference type="GO" id="GO:0005978">
    <property type="term" value="P:glycogen biosynthetic process"/>
    <property type="evidence" value="ECO:0007669"/>
    <property type="project" value="UniProtKB-UniRule"/>
</dbReference>
<evidence type="ECO:0000256" key="5">
    <source>
        <dbReference type="ARBA" id="ARBA00022741"/>
    </source>
</evidence>
<proteinExistence type="inferred from homology"/>
<accession>A0A2W2FTD5</accession>